<dbReference type="PROSITE" id="PS50076">
    <property type="entry name" value="DNAJ_2"/>
    <property type="match status" value="1"/>
</dbReference>
<dbReference type="Pfam" id="PF00226">
    <property type="entry name" value="DnaJ"/>
    <property type="match status" value="1"/>
</dbReference>
<organism evidence="3 4">
    <name type="scientific">Nesterenkonia rhizosphaerae</name>
    <dbReference type="NCBI Taxonomy" id="1348272"/>
    <lineage>
        <taxon>Bacteria</taxon>
        <taxon>Bacillati</taxon>
        <taxon>Actinomycetota</taxon>
        <taxon>Actinomycetes</taxon>
        <taxon>Micrococcales</taxon>
        <taxon>Micrococcaceae</taxon>
        <taxon>Nesterenkonia</taxon>
    </lineage>
</organism>
<feature type="compositionally biased region" description="Low complexity" evidence="1">
    <location>
        <begin position="83"/>
        <end position="102"/>
    </location>
</feature>
<name>A0ABP9FNW8_9MICC</name>
<dbReference type="Proteomes" id="UP001500368">
    <property type="component" value="Unassembled WGS sequence"/>
</dbReference>
<dbReference type="PRINTS" id="PR00625">
    <property type="entry name" value="JDOMAIN"/>
</dbReference>
<feature type="region of interest" description="Disordered" evidence="1">
    <location>
        <begin position="60"/>
        <end position="132"/>
    </location>
</feature>
<evidence type="ECO:0000313" key="3">
    <source>
        <dbReference type="EMBL" id="GAA4911131.1"/>
    </source>
</evidence>
<sequence length="342" mass="36966">MSEPDFYAVLQVAPQADAQSLRAAYRRRARQTHPDQGGSAEEFHQVQLAWETLGTPEKRAAYDRSRDVPRATDDDAGASGIYSRSFTASTSGAASARGQNGTDSRRRGTSRSPQADQPPRYEPPLSNPEPLSLTLTSQKVHGEFAARGLFGSRSQRVQQHTAALLEKHVLGQLPAARLFNDVLLDPVETDRRGRRRTPRGDQRAEHVLLCGQTLVLVASFEVPADAVSWDGRALRARGKTIPLPNLSAAVRRLRGTLKETARAAGDAPALQTHTQVILHSPDGDLFHPVVESRGVPSGAAPLPAGRALSLITETLAASAQANMVDRHLMTALRDQLATPDVD</sequence>
<dbReference type="Gene3D" id="1.10.287.110">
    <property type="entry name" value="DnaJ domain"/>
    <property type="match status" value="1"/>
</dbReference>
<dbReference type="PANTHER" id="PTHR44240">
    <property type="entry name" value="DNAJ DOMAIN (PROKARYOTIC HEAT SHOCK PROTEIN)-RELATED"/>
    <property type="match status" value="1"/>
</dbReference>
<dbReference type="CDD" id="cd06257">
    <property type="entry name" value="DnaJ"/>
    <property type="match status" value="1"/>
</dbReference>
<dbReference type="InterPro" id="IPR052276">
    <property type="entry name" value="Diphthamide-biosynth_chaperone"/>
</dbReference>
<dbReference type="InterPro" id="IPR036869">
    <property type="entry name" value="J_dom_sf"/>
</dbReference>
<dbReference type="EMBL" id="BAABLW010000001">
    <property type="protein sequence ID" value="GAA4911131.1"/>
    <property type="molecule type" value="Genomic_DNA"/>
</dbReference>
<dbReference type="InterPro" id="IPR001623">
    <property type="entry name" value="DnaJ_domain"/>
</dbReference>
<dbReference type="SMART" id="SM00271">
    <property type="entry name" value="DnaJ"/>
    <property type="match status" value="1"/>
</dbReference>
<keyword evidence="4" id="KW-1185">Reference proteome</keyword>
<dbReference type="RefSeq" id="WP_345476247.1">
    <property type="nucleotide sequence ID" value="NZ_BAABLW010000001.1"/>
</dbReference>
<dbReference type="SUPFAM" id="SSF46565">
    <property type="entry name" value="Chaperone J-domain"/>
    <property type="match status" value="1"/>
</dbReference>
<evidence type="ECO:0000259" key="2">
    <source>
        <dbReference type="PROSITE" id="PS50076"/>
    </source>
</evidence>
<protein>
    <recommendedName>
        <fullName evidence="2">J domain-containing protein</fullName>
    </recommendedName>
</protein>
<comment type="caution">
    <text evidence="3">The sequence shown here is derived from an EMBL/GenBank/DDBJ whole genome shotgun (WGS) entry which is preliminary data.</text>
</comment>
<feature type="compositionally biased region" description="Basic and acidic residues" evidence="1">
    <location>
        <begin position="60"/>
        <end position="73"/>
    </location>
</feature>
<evidence type="ECO:0000256" key="1">
    <source>
        <dbReference type="SAM" id="MobiDB-lite"/>
    </source>
</evidence>
<reference evidence="4" key="1">
    <citation type="journal article" date="2019" name="Int. J. Syst. Evol. Microbiol.">
        <title>The Global Catalogue of Microorganisms (GCM) 10K type strain sequencing project: providing services to taxonomists for standard genome sequencing and annotation.</title>
        <authorList>
            <consortium name="The Broad Institute Genomics Platform"/>
            <consortium name="The Broad Institute Genome Sequencing Center for Infectious Disease"/>
            <person name="Wu L."/>
            <person name="Ma J."/>
        </authorList>
    </citation>
    <scope>NUCLEOTIDE SEQUENCE [LARGE SCALE GENOMIC DNA]</scope>
    <source>
        <strain evidence="4">JCM 19129</strain>
    </source>
</reference>
<feature type="region of interest" description="Disordered" evidence="1">
    <location>
        <begin position="17"/>
        <end position="43"/>
    </location>
</feature>
<proteinExistence type="predicted"/>
<feature type="domain" description="J" evidence="2">
    <location>
        <begin position="5"/>
        <end position="66"/>
    </location>
</feature>
<accession>A0ABP9FNW8</accession>
<dbReference type="PANTHER" id="PTHR44240:SF19">
    <property type="entry name" value="DNAJ DOMAIN, CHAPERONE J-DOMAIN SUPERFAMILY"/>
    <property type="match status" value="1"/>
</dbReference>
<gene>
    <name evidence="3" type="ORF">GCM10025790_01800</name>
</gene>
<evidence type="ECO:0000313" key="4">
    <source>
        <dbReference type="Proteomes" id="UP001500368"/>
    </source>
</evidence>